<feature type="binding site" evidence="7">
    <location>
        <position position="101"/>
    </location>
    <ligand>
        <name>Zn(2+)</name>
        <dbReference type="ChEBI" id="CHEBI:29105"/>
        <label>2</label>
    </ligand>
</feature>
<feature type="binding site" evidence="7">
    <location>
        <position position="101"/>
    </location>
    <ligand>
        <name>Zn(2+)</name>
        <dbReference type="ChEBI" id="CHEBI:29105"/>
        <label>1</label>
    </ligand>
</feature>
<dbReference type="AlphaFoldDB" id="A0A6L7G1L8"/>
<keyword evidence="5 9" id="KW-0378">Hydrolase</keyword>
<dbReference type="RefSeq" id="WP_160893525.1">
    <property type="nucleotide sequence ID" value="NZ_WUMU01000006.1"/>
</dbReference>
<dbReference type="PANTHER" id="PTHR32494">
    <property type="entry name" value="ALLANTOATE DEIMINASE-RELATED"/>
    <property type="match status" value="1"/>
</dbReference>
<comment type="similarity">
    <text evidence="2">Belongs to the peptidase M20 family.</text>
</comment>
<feature type="binding site" evidence="7">
    <location>
        <position position="197"/>
    </location>
    <ligand>
        <name>Zn(2+)</name>
        <dbReference type="ChEBI" id="CHEBI:29105"/>
        <label>1</label>
    </ligand>
</feature>
<reference evidence="9 10" key="1">
    <citation type="submission" date="2019-12" db="EMBL/GenBank/DDBJ databases">
        <authorList>
            <person name="Li M."/>
        </authorList>
    </citation>
    <scope>NUCLEOTIDE SEQUENCE [LARGE SCALE GENOMIC DNA]</scope>
    <source>
        <strain evidence="9 10">GBMRC 2024</strain>
    </source>
</reference>
<protein>
    <submittedName>
        <fullName evidence="9">Hydantoinase/carbamoylase family amidase</fullName>
        <ecNumber evidence="9">3.5.-.-</ecNumber>
    </submittedName>
</protein>
<dbReference type="PANTHER" id="PTHR32494:SF19">
    <property type="entry name" value="ALLANTOATE DEIMINASE-RELATED"/>
    <property type="match status" value="1"/>
</dbReference>
<comment type="subunit">
    <text evidence="3">Homodimer.</text>
</comment>
<evidence type="ECO:0000256" key="2">
    <source>
        <dbReference type="ARBA" id="ARBA00006153"/>
    </source>
</evidence>
<dbReference type="GO" id="GO:0046872">
    <property type="term" value="F:metal ion binding"/>
    <property type="evidence" value="ECO:0007669"/>
    <property type="project" value="UniProtKB-KW"/>
</dbReference>
<evidence type="ECO:0000313" key="9">
    <source>
        <dbReference type="EMBL" id="MXN17809.1"/>
    </source>
</evidence>
<proteinExistence type="inferred from homology"/>
<sequence>MSARSHAPGEIPARINPDRLLADLYHLRRFGGRAEDKGVVRPAFSPAYVAAGKWMADKYREAGLRAVPDRYGNVFGCDPRHDRAILLGSHGDTQMRGGWLDGAMGVIFALEIARAAQDCGTALPFGIDAVCWNEEEARFDHFVGSRAYAGVLPEGVLDTAVDAGGLSLRAAIAAAGYAGLPERPVPVSRHLAYLEGHIEQGPLLDATGGQLGAVEAIAGAKEFTVTFAGEANHAGTTPMALRKDAVLALTHALAELDRRYRASADDRIVWTFGQIDVTPNAASIVPALARASVQFRAPNSDMLTRFETILHAVLQEVDGTAGARLQGVRQNLDYRPTPMDPRLTDIIAAAAESVAPGRSRRMPSGAGHDAQFLAPLMPTGMIFVPSIGGISHSFDEDTRDEDIVAGALAMARAVDALLGPQNASWLAERSLTGDRA</sequence>
<comment type="cofactor">
    <cofactor evidence="7">
        <name>Zn(2+)</name>
        <dbReference type="ChEBI" id="CHEBI:29105"/>
    </cofactor>
    <text evidence="7">Binds 2 Zn(2+) ions per subunit.</text>
</comment>
<keyword evidence="6" id="KW-0464">Manganese</keyword>
<keyword evidence="4 7" id="KW-0479">Metal-binding</keyword>
<evidence type="ECO:0000256" key="3">
    <source>
        <dbReference type="ARBA" id="ARBA00011738"/>
    </source>
</evidence>
<dbReference type="EC" id="3.5.-.-" evidence="9"/>
<dbReference type="Gene3D" id="3.30.70.360">
    <property type="match status" value="1"/>
</dbReference>
<dbReference type="Pfam" id="PF01546">
    <property type="entry name" value="Peptidase_M20"/>
    <property type="match status" value="1"/>
</dbReference>
<dbReference type="InterPro" id="IPR002933">
    <property type="entry name" value="Peptidase_M20"/>
</dbReference>
<dbReference type="Gene3D" id="3.40.630.10">
    <property type="entry name" value="Zn peptidases"/>
    <property type="match status" value="1"/>
</dbReference>
<dbReference type="InterPro" id="IPR036264">
    <property type="entry name" value="Bact_exopeptidase_dim_dom"/>
</dbReference>
<dbReference type="SUPFAM" id="SSF55031">
    <property type="entry name" value="Bacterial exopeptidase dimerisation domain"/>
    <property type="match status" value="1"/>
</dbReference>
<feature type="binding site" evidence="7">
    <location>
        <position position="90"/>
    </location>
    <ligand>
        <name>Zn(2+)</name>
        <dbReference type="ChEBI" id="CHEBI:29105"/>
        <label>1</label>
    </ligand>
</feature>
<dbReference type="EMBL" id="WUMU01000006">
    <property type="protein sequence ID" value="MXN17809.1"/>
    <property type="molecule type" value="Genomic_DNA"/>
</dbReference>
<feature type="binding site" evidence="7">
    <location>
        <position position="392"/>
    </location>
    <ligand>
        <name>Zn(2+)</name>
        <dbReference type="ChEBI" id="CHEBI:29105"/>
        <label>2</label>
    </ligand>
</feature>
<evidence type="ECO:0000256" key="6">
    <source>
        <dbReference type="ARBA" id="ARBA00023211"/>
    </source>
</evidence>
<evidence type="ECO:0000313" key="10">
    <source>
        <dbReference type="Proteomes" id="UP000477911"/>
    </source>
</evidence>
<accession>A0A6L7G1L8</accession>
<evidence type="ECO:0000256" key="7">
    <source>
        <dbReference type="PIRSR" id="PIRSR001235-1"/>
    </source>
</evidence>
<dbReference type="PIRSF" id="PIRSF001235">
    <property type="entry name" value="Amidase_carbamoylase"/>
    <property type="match status" value="1"/>
</dbReference>
<keyword evidence="7" id="KW-0862">Zinc</keyword>
<dbReference type="SUPFAM" id="SSF53187">
    <property type="entry name" value="Zn-dependent exopeptidases"/>
    <property type="match status" value="1"/>
</dbReference>
<evidence type="ECO:0000256" key="1">
    <source>
        <dbReference type="ARBA" id="ARBA00001936"/>
    </source>
</evidence>
<dbReference type="Proteomes" id="UP000477911">
    <property type="component" value="Unassembled WGS sequence"/>
</dbReference>
<evidence type="ECO:0000256" key="4">
    <source>
        <dbReference type="ARBA" id="ARBA00022723"/>
    </source>
</evidence>
<comment type="cofactor">
    <cofactor evidence="1">
        <name>Mn(2+)</name>
        <dbReference type="ChEBI" id="CHEBI:29035"/>
    </cofactor>
</comment>
<dbReference type="Pfam" id="PF07687">
    <property type="entry name" value="M20_dimer"/>
    <property type="match status" value="1"/>
</dbReference>
<name>A0A6L7G1L8_9RHOB</name>
<feature type="domain" description="Peptidase M20 dimerisation" evidence="8">
    <location>
        <begin position="219"/>
        <end position="317"/>
    </location>
</feature>
<dbReference type="InterPro" id="IPR010158">
    <property type="entry name" value="Amidase_Cbmase"/>
</dbReference>
<evidence type="ECO:0000256" key="5">
    <source>
        <dbReference type="ARBA" id="ARBA00022801"/>
    </source>
</evidence>
<feature type="binding site" evidence="7">
    <location>
        <position position="136"/>
    </location>
    <ligand>
        <name>Zn(2+)</name>
        <dbReference type="ChEBI" id="CHEBI:29105"/>
        <label>2</label>
    </ligand>
</feature>
<comment type="caution">
    <text evidence="9">The sequence shown here is derived from an EMBL/GenBank/DDBJ whole genome shotgun (WGS) entry which is preliminary data.</text>
</comment>
<organism evidence="9 10">
    <name type="scientific">Pseudooceanicola albus</name>
    <dbReference type="NCBI Taxonomy" id="2692189"/>
    <lineage>
        <taxon>Bacteria</taxon>
        <taxon>Pseudomonadati</taxon>
        <taxon>Pseudomonadota</taxon>
        <taxon>Alphaproteobacteria</taxon>
        <taxon>Rhodobacterales</taxon>
        <taxon>Paracoccaceae</taxon>
        <taxon>Pseudooceanicola</taxon>
    </lineage>
</organism>
<dbReference type="InterPro" id="IPR011650">
    <property type="entry name" value="Peptidase_M20_dimer"/>
</dbReference>
<gene>
    <name evidence="9" type="ORF">GR170_08185</name>
</gene>
<dbReference type="GO" id="GO:0016813">
    <property type="term" value="F:hydrolase activity, acting on carbon-nitrogen (but not peptide) bonds, in linear amidines"/>
    <property type="evidence" value="ECO:0007669"/>
    <property type="project" value="InterPro"/>
</dbReference>
<keyword evidence="10" id="KW-1185">Reference proteome</keyword>
<evidence type="ECO:0000259" key="8">
    <source>
        <dbReference type="Pfam" id="PF07687"/>
    </source>
</evidence>
<dbReference type="NCBIfam" id="TIGR01879">
    <property type="entry name" value="hydantase"/>
    <property type="match status" value="1"/>
</dbReference>